<dbReference type="PROSITE" id="PS00901">
    <property type="entry name" value="CYS_SYNTHASE"/>
    <property type="match status" value="1"/>
</dbReference>
<feature type="modified residue" description="N6-(pyridoxal phosphate)lysine" evidence="10">
    <location>
        <position position="50"/>
    </location>
</feature>
<dbReference type="RefSeq" id="WP_094820743.1">
    <property type="nucleotide sequence ID" value="NZ_NEVO01000005.1"/>
</dbReference>
<reference evidence="13 14" key="1">
    <citation type="submission" date="2017-05" db="EMBL/GenBank/DDBJ databases">
        <title>Complete and WGS of Bordetella genogroups.</title>
        <authorList>
            <person name="Spilker T."/>
            <person name="LiPuma J."/>
        </authorList>
    </citation>
    <scope>NUCLEOTIDE SEQUENCE [LARGE SCALE GENOMIC DNA]</scope>
    <source>
        <strain evidence="13 14">AU9919</strain>
    </source>
</reference>
<dbReference type="InterPro" id="IPR001926">
    <property type="entry name" value="TrpB-like_PALP"/>
</dbReference>
<evidence type="ECO:0000256" key="11">
    <source>
        <dbReference type="RuleBase" id="RU003985"/>
    </source>
</evidence>
<dbReference type="CDD" id="cd01561">
    <property type="entry name" value="CBS_like"/>
    <property type="match status" value="1"/>
</dbReference>
<feature type="binding site" evidence="9">
    <location>
        <position position="265"/>
    </location>
    <ligand>
        <name>pyridoxal 5'-phosphate</name>
        <dbReference type="ChEBI" id="CHEBI:597326"/>
    </ligand>
</feature>
<evidence type="ECO:0000256" key="6">
    <source>
        <dbReference type="ARBA" id="ARBA00022898"/>
    </source>
</evidence>
<organism evidence="13 14">
    <name type="scientific">Bordetella genomosp. 4</name>
    <dbReference type="NCBI Taxonomy" id="463044"/>
    <lineage>
        <taxon>Bacteria</taxon>
        <taxon>Pseudomonadati</taxon>
        <taxon>Pseudomonadota</taxon>
        <taxon>Betaproteobacteria</taxon>
        <taxon>Burkholderiales</taxon>
        <taxon>Alcaligenaceae</taxon>
        <taxon>Bordetella</taxon>
    </lineage>
</organism>
<dbReference type="InterPro" id="IPR036052">
    <property type="entry name" value="TrpB-like_PALP_sf"/>
</dbReference>
<evidence type="ECO:0000256" key="1">
    <source>
        <dbReference type="ARBA" id="ARBA00001933"/>
    </source>
</evidence>
<dbReference type="AlphaFoldDB" id="A0A261U844"/>
<keyword evidence="14" id="KW-1185">Reference proteome</keyword>
<dbReference type="UniPathway" id="UPA00136">
    <property type="reaction ID" value="UER00200"/>
</dbReference>
<evidence type="ECO:0000256" key="9">
    <source>
        <dbReference type="PIRSR" id="PIRSR605856-50"/>
    </source>
</evidence>
<dbReference type="NCBIfam" id="TIGR01138">
    <property type="entry name" value="cysM"/>
    <property type="match status" value="1"/>
</dbReference>
<dbReference type="NCBIfam" id="NF008735">
    <property type="entry name" value="PRK11761.1"/>
    <property type="match status" value="1"/>
</dbReference>
<comment type="similarity">
    <text evidence="3 11">Belongs to the cysteine synthase/cystathionine beta-synthase family.</text>
</comment>
<dbReference type="PANTHER" id="PTHR10314">
    <property type="entry name" value="CYSTATHIONINE BETA-SYNTHASE"/>
    <property type="match status" value="1"/>
</dbReference>
<evidence type="ECO:0000256" key="8">
    <source>
        <dbReference type="ARBA" id="ARBA00047931"/>
    </source>
</evidence>
<gene>
    <name evidence="13" type="ORF">CAL20_08635</name>
</gene>
<dbReference type="InterPro" id="IPR005856">
    <property type="entry name" value="Cys_synth"/>
</dbReference>
<proteinExistence type="inferred from homology"/>
<dbReference type="GO" id="GO:0006535">
    <property type="term" value="P:cysteine biosynthetic process from serine"/>
    <property type="evidence" value="ECO:0007669"/>
    <property type="project" value="UniProtKB-UniRule"/>
</dbReference>
<dbReference type="NCBIfam" id="TIGR01136">
    <property type="entry name" value="cysKM"/>
    <property type="match status" value="1"/>
</dbReference>
<dbReference type="InterPro" id="IPR050214">
    <property type="entry name" value="Cys_Synth/Cystath_Beta-Synth"/>
</dbReference>
<keyword evidence="5 11" id="KW-0808">Transferase</keyword>
<dbReference type="Gene3D" id="3.40.50.1100">
    <property type="match status" value="2"/>
</dbReference>
<dbReference type="InterPro" id="IPR005858">
    <property type="entry name" value="CysM"/>
</dbReference>
<dbReference type="Pfam" id="PF00291">
    <property type="entry name" value="PALP"/>
    <property type="match status" value="1"/>
</dbReference>
<evidence type="ECO:0000256" key="4">
    <source>
        <dbReference type="ARBA" id="ARBA00022605"/>
    </source>
</evidence>
<dbReference type="EC" id="2.5.1.47" evidence="11"/>
<evidence type="ECO:0000256" key="5">
    <source>
        <dbReference type="ARBA" id="ARBA00022679"/>
    </source>
</evidence>
<dbReference type="EMBL" id="NEVQ01000012">
    <property type="protein sequence ID" value="OZI57761.1"/>
    <property type="molecule type" value="Genomic_DNA"/>
</dbReference>
<evidence type="ECO:0000256" key="3">
    <source>
        <dbReference type="ARBA" id="ARBA00007103"/>
    </source>
</evidence>
<dbReference type="InterPro" id="IPR001216">
    <property type="entry name" value="P-phosphate_BS"/>
</dbReference>
<evidence type="ECO:0000313" key="13">
    <source>
        <dbReference type="EMBL" id="OZI57761.1"/>
    </source>
</evidence>
<dbReference type="OrthoDB" id="9805733at2"/>
<dbReference type="SUPFAM" id="SSF53686">
    <property type="entry name" value="Tryptophan synthase beta subunit-like PLP-dependent enzymes"/>
    <property type="match status" value="1"/>
</dbReference>
<evidence type="ECO:0000259" key="12">
    <source>
        <dbReference type="Pfam" id="PF00291"/>
    </source>
</evidence>
<evidence type="ECO:0000256" key="10">
    <source>
        <dbReference type="PIRSR" id="PIRSR605856-51"/>
    </source>
</evidence>
<name>A0A261U844_9BORD</name>
<dbReference type="GO" id="GO:0004124">
    <property type="term" value="F:cysteine synthase activity"/>
    <property type="evidence" value="ECO:0007669"/>
    <property type="project" value="UniProtKB-UniRule"/>
</dbReference>
<evidence type="ECO:0000256" key="2">
    <source>
        <dbReference type="ARBA" id="ARBA00004962"/>
    </source>
</evidence>
<keyword evidence="4 11" id="KW-0028">Amino-acid biosynthesis</keyword>
<feature type="binding site" evidence="9">
    <location>
        <position position="80"/>
    </location>
    <ligand>
        <name>pyridoxal 5'-phosphate</name>
        <dbReference type="ChEBI" id="CHEBI:597326"/>
    </ligand>
</feature>
<comment type="caution">
    <text evidence="13">The sequence shown here is derived from an EMBL/GenBank/DDBJ whole genome shotgun (WGS) entry which is preliminary data.</text>
</comment>
<feature type="domain" description="Tryptophan synthase beta chain-like PALP" evidence="12">
    <location>
        <begin position="10"/>
        <end position="291"/>
    </location>
</feature>
<sequence>MATFSYPTIAQTVGNTPLVRLQRIPSAAAQARGNVVLAKLEGNNPAGSVKDRPALSMILRAEERGEIKPGDTLIEATSGNTGIALAMTAAMRGYRMVLIMPDNLSVERRAAMAAYGAELILTPANKGGMEYARDLAMSMQDEGKGKVLDQFANPDNPRAHIEGTGPEIWNQTEGRVTHFVSAMGTTGTIMGVSTYLKSQNPEVQVVGAQPAEGSQIPGIRKWPEAYMPAIFDRKLVDAYESIEQSEAETMARRLAAEEGIFGGISSAGALVAALRVSERVENATIVFIVCDRGDRYLSTGVFNEKSA</sequence>
<feature type="binding site" evidence="9">
    <location>
        <begin position="184"/>
        <end position="188"/>
    </location>
    <ligand>
        <name>pyridoxal 5'-phosphate</name>
        <dbReference type="ChEBI" id="CHEBI:597326"/>
    </ligand>
</feature>
<comment type="pathway">
    <text evidence="2">Amino-acid biosynthesis; L-cysteine biosynthesis; L-cysteine from L-serine: step 2/2.</text>
</comment>
<dbReference type="FunFam" id="3.40.50.1100:FF:000003">
    <property type="entry name" value="Cystathionine beta-synthase"/>
    <property type="match status" value="1"/>
</dbReference>
<accession>A0A261U844</accession>
<comment type="catalytic activity">
    <reaction evidence="8 11">
        <text>O-acetyl-L-serine + hydrogen sulfide = L-cysteine + acetate</text>
        <dbReference type="Rhea" id="RHEA:14829"/>
        <dbReference type="ChEBI" id="CHEBI:29919"/>
        <dbReference type="ChEBI" id="CHEBI:30089"/>
        <dbReference type="ChEBI" id="CHEBI:35235"/>
        <dbReference type="ChEBI" id="CHEBI:58340"/>
        <dbReference type="EC" id="2.5.1.47"/>
    </reaction>
</comment>
<keyword evidence="7 11" id="KW-0198">Cysteine biosynthesis</keyword>
<keyword evidence="6 9" id="KW-0663">Pyridoxal phosphate</keyword>
<comment type="cofactor">
    <cofactor evidence="1 9 11">
        <name>pyridoxal 5'-phosphate</name>
        <dbReference type="ChEBI" id="CHEBI:597326"/>
    </cofactor>
</comment>
<protein>
    <recommendedName>
        <fullName evidence="11">Cysteine synthase</fullName>
        <ecNumber evidence="11">2.5.1.47</ecNumber>
    </recommendedName>
</protein>
<dbReference type="Proteomes" id="UP000216885">
    <property type="component" value="Unassembled WGS sequence"/>
</dbReference>
<evidence type="ECO:0000313" key="14">
    <source>
        <dbReference type="Proteomes" id="UP000216885"/>
    </source>
</evidence>
<evidence type="ECO:0000256" key="7">
    <source>
        <dbReference type="ARBA" id="ARBA00023192"/>
    </source>
</evidence>